<evidence type="ECO:0000256" key="1">
    <source>
        <dbReference type="SAM" id="MobiDB-lite"/>
    </source>
</evidence>
<gene>
    <name evidence="3" type="ORF">SAMN05216302_102724</name>
</gene>
<accession>A0A1I4EF35</accession>
<dbReference type="Proteomes" id="UP000199533">
    <property type="component" value="Unassembled WGS sequence"/>
</dbReference>
<protein>
    <submittedName>
        <fullName evidence="3">Uncharacterized protein</fullName>
    </submittedName>
</protein>
<dbReference type="OrthoDB" id="242611at2"/>
<keyword evidence="2" id="KW-0472">Membrane</keyword>
<dbReference type="RefSeq" id="WP_090701570.1">
    <property type="nucleotide sequence ID" value="NZ_FOSP01000027.1"/>
</dbReference>
<feature type="region of interest" description="Disordered" evidence="1">
    <location>
        <begin position="252"/>
        <end position="271"/>
    </location>
</feature>
<reference evidence="4" key="1">
    <citation type="submission" date="2016-10" db="EMBL/GenBank/DDBJ databases">
        <authorList>
            <person name="Varghese N."/>
            <person name="Submissions S."/>
        </authorList>
    </citation>
    <scope>NUCLEOTIDE SEQUENCE [LARGE SCALE GENOMIC DNA]</scope>
    <source>
        <strain evidence="4">Nm69</strain>
    </source>
</reference>
<evidence type="ECO:0000313" key="3">
    <source>
        <dbReference type="EMBL" id="SFL03197.1"/>
    </source>
</evidence>
<name>A0A1I4EF35_9PROT</name>
<feature type="transmembrane region" description="Helical" evidence="2">
    <location>
        <begin position="12"/>
        <end position="29"/>
    </location>
</feature>
<evidence type="ECO:0000256" key="2">
    <source>
        <dbReference type="SAM" id="Phobius"/>
    </source>
</evidence>
<sequence length="271" mass="30844">MSEQNKPDSASIQLPSVAIVALILGVFVFQDAAFESSRPPEKLDVELSSGEDVRSRLWQDPFEAVNLYRKKFHELLNKYESTTSVSEVNGEYTDKLQDRSLQRICHSDNHNISAHSIEELRCQIQRNPAIKDNNEESDLHVLAVMVPGGPYAENKEWRLRSRYALVSGLAATGYKPKDSEHIGFVDFFQACQKLIKDAEPEVEEICELPAFIPYEWFKLEIILSDSSGSNQSTPRKRILVLWLDNDFFAQSKNPHQNAGSPKRRDYTGQGR</sequence>
<feature type="compositionally biased region" description="Basic and acidic residues" evidence="1">
    <location>
        <begin position="262"/>
        <end position="271"/>
    </location>
</feature>
<dbReference type="STRING" id="52441.SAMN05216302_102724"/>
<keyword evidence="2" id="KW-1133">Transmembrane helix</keyword>
<keyword evidence="4" id="KW-1185">Reference proteome</keyword>
<evidence type="ECO:0000313" key="4">
    <source>
        <dbReference type="Proteomes" id="UP000199533"/>
    </source>
</evidence>
<organism evidence="3 4">
    <name type="scientific">Nitrosomonas aestuarii</name>
    <dbReference type="NCBI Taxonomy" id="52441"/>
    <lineage>
        <taxon>Bacteria</taxon>
        <taxon>Pseudomonadati</taxon>
        <taxon>Pseudomonadota</taxon>
        <taxon>Betaproteobacteria</taxon>
        <taxon>Nitrosomonadales</taxon>
        <taxon>Nitrosomonadaceae</taxon>
        <taxon>Nitrosomonas</taxon>
    </lineage>
</organism>
<keyword evidence="2" id="KW-0812">Transmembrane</keyword>
<proteinExistence type="predicted"/>
<dbReference type="AlphaFoldDB" id="A0A1I4EF35"/>
<dbReference type="EMBL" id="FOSP01000027">
    <property type="protein sequence ID" value="SFL03197.1"/>
    <property type="molecule type" value="Genomic_DNA"/>
</dbReference>